<dbReference type="RefSeq" id="WP_194864622.1">
    <property type="nucleotide sequence ID" value="NZ_ARXX01000016.1"/>
</dbReference>
<evidence type="ECO:0000256" key="8">
    <source>
        <dbReference type="ARBA" id="ARBA00036243"/>
    </source>
</evidence>
<dbReference type="Gene3D" id="1.20.1260.10">
    <property type="match status" value="1"/>
</dbReference>
<evidence type="ECO:0000256" key="5">
    <source>
        <dbReference type="ARBA" id="ARBA00023002"/>
    </source>
</evidence>
<protein>
    <recommendedName>
        <fullName evidence="9 10">Bacterioferritin</fullName>
        <ecNumber evidence="9">1.16.3.1</ecNumber>
    </recommendedName>
</protein>
<dbReference type="InterPro" id="IPR002024">
    <property type="entry name" value="Bacterioferritin"/>
</dbReference>
<keyword evidence="4" id="KW-0410">Iron transport</keyword>
<evidence type="ECO:0000313" key="12">
    <source>
        <dbReference type="EMBL" id="MBF5056047.1"/>
    </source>
</evidence>
<keyword evidence="5" id="KW-0560">Oxidoreductase</keyword>
<comment type="catalytic activity">
    <reaction evidence="9">
        <text>4 Fe(2+) + O2 + 4 H(+) = 4 Fe(3+) + 2 H2O</text>
        <dbReference type="Rhea" id="RHEA:11148"/>
        <dbReference type="ChEBI" id="CHEBI:15377"/>
        <dbReference type="ChEBI" id="CHEBI:15378"/>
        <dbReference type="ChEBI" id="CHEBI:15379"/>
        <dbReference type="ChEBI" id="CHEBI:29033"/>
        <dbReference type="ChEBI" id="CHEBI:29034"/>
        <dbReference type="EC" id="1.16.3.1"/>
    </reaction>
</comment>
<reference evidence="12 13" key="1">
    <citation type="submission" date="2012-09" db="EMBL/GenBank/DDBJ databases">
        <title>Genome Sequence of alkane-degrading Bacterium Alcanivorax sp. 521-1.</title>
        <authorList>
            <person name="Lai Q."/>
            <person name="Shao Z."/>
        </authorList>
    </citation>
    <scope>NUCLEOTIDE SEQUENCE [LARGE SCALE GENOMIC DNA]</scope>
    <source>
        <strain evidence="12 13">521-1</strain>
    </source>
</reference>
<keyword evidence="7" id="KW-0406">Ion transport</keyword>
<dbReference type="PANTHER" id="PTHR30295">
    <property type="entry name" value="BACTERIOFERRITIN"/>
    <property type="match status" value="1"/>
</dbReference>
<dbReference type="Proteomes" id="UP000662703">
    <property type="component" value="Unassembled WGS sequence"/>
</dbReference>
<gene>
    <name evidence="12" type="ORF">Y5W_01341</name>
</gene>
<evidence type="ECO:0000256" key="2">
    <source>
        <dbReference type="ARBA" id="ARBA00022434"/>
    </source>
</evidence>
<keyword evidence="13" id="KW-1185">Reference proteome</keyword>
<dbReference type="SUPFAM" id="SSF47240">
    <property type="entry name" value="Ferritin-like"/>
    <property type="match status" value="1"/>
</dbReference>
<dbReference type="PROSITE" id="PS50905">
    <property type="entry name" value="FERRITIN_LIKE"/>
    <property type="match status" value="1"/>
</dbReference>
<keyword evidence="2 9" id="KW-0409">Iron storage</keyword>
<dbReference type="CDD" id="cd00907">
    <property type="entry name" value="Bacterioferritin"/>
    <property type="match status" value="1"/>
</dbReference>
<keyword evidence="9 10" id="KW-0479">Metal-binding</keyword>
<name>A0ABS0AQX6_9GAMM</name>
<dbReference type="InterPro" id="IPR009040">
    <property type="entry name" value="Ferritin-like_diiron"/>
</dbReference>
<comment type="similarity">
    <text evidence="1 9 10">Belongs to the bacterioferritin family.</text>
</comment>
<evidence type="ECO:0000256" key="6">
    <source>
        <dbReference type="ARBA" id="ARBA00023004"/>
    </source>
</evidence>
<comment type="function">
    <text evidence="9">Iron-storage protein, whose ferroxidase center binds Fe(2+), oxidizes it using dioxygen to Fe(3+), and participates in the subsequent Fe(3+) oxide mineral core formation within the central cavity of the BFR protein shell.</text>
</comment>
<dbReference type="EMBL" id="ARXX01000016">
    <property type="protein sequence ID" value="MBF5056047.1"/>
    <property type="molecule type" value="Genomic_DNA"/>
</dbReference>
<dbReference type="NCBIfam" id="TIGR00754">
    <property type="entry name" value="bfr"/>
    <property type="match status" value="1"/>
</dbReference>
<evidence type="ECO:0000256" key="7">
    <source>
        <dbReference type="ARBA" id="ARBA00023065"/>
    </source>
</evidence>
<evidence type="ECO:0000259" key="11">
    <source>
        <dbReference type="PROSITE" id="PS50905"/>
    </source>
</evidence>
<dbReference type="Pfam" id="PF00210">
    <property type="entry name" value="Ferritin"/>
    <property type="match status" value="1"/>
</dbReference>
<keyword evidence="10" id="KW-0349">Heme</keyword>
<evidence type="ECO:0000256" key="10">
    <source>
        <dbReference type="RuleBase" id="RU000623"/>
    </source>
</evidence>
<dbReference type="PIRSF" id="PIRSF002560">
    <property type="entry name" value="Bacterioferritin"/>
    <property type="match status" value="1"/>
</dbReference>
<sequence>MKGHPDVIECLRDLLRGELAARDQYFLHSRQYEDQGYQRLYERINHEMQEETEHADAILRRLLFLEGEPDMTPHAIHPGRTLMEMLESDLRLEYEVRENLANAIALCESVRDYVTRDMLRQQLEDTEEDHTHWLEQQLRLIKHIGEQNYRQSQIS</sequence>
<dbReference type="PROSITE" id="PS00549">
    <property type="entry name" value="BACTERIOFERRITIN"/>
    <property type="match status" value="1"/>
</dbReference>
<comment type="caution">
    <text evidence="12">The sequence shown here is derived from an EMBL/GenBank/DDBJ whole genome shotgun (WGS) entry which is preliminary data.</text>
</comment>
<accession>A0ABS0AQX6</accession>
<dbReference type="InterPro" id="IPR009078">
    <property type="entry name" value="Ferritin-like_SF"/>
</dbReference>
<feature type="domain" description="Ferritin-like diiron" evidence="11">
    <location>
        <begin position="1"/>
        <end position="145"/>
    </location>
</feature>
<dbReference type="InterPro" id="IPR012347">
    <property type="entry name" value="Ferritin-like"/>
</dbReference>
<proteinExistence type="inferred from homology"/>
<keyword evidence="3" id="KW-0813">Transport</keyword>
<organism evidence="12 13">
    <name type="scientific">Alloalcanivorax profundimaris</name>
    <dbReference type="NCBI Taxonomy" id="2735259"/>
    <lineage>
        <taxon>Bacteria</taxon>
        <taxon>Pseudomonadati</taxon>
        <taxon>Pseudomonadota</taxon>
        <taxon>Gammaproteobacteria</taxon>
        <taxon>Oceanospirillales</taxon>
        <taxon>Alcanivoracaceae</taxon>
        <taxon>Alloalcanivorax</taxon>
    </lineage>
</organism>
<dbReference type="EC" id="1.16.3.1" evidence="9"/>
<evidence type="ECO:0000256" key="4">
    <source>
        <dbReference type="ARBA" id="ARBA00022496"/>
    </source>
</evidence>
<dbReference type="PRINTS" id="PR00601">
    <property type="entry name" value="BACFERRITIN"/>
</dbReference>
<dbReference type="PANTHER" id="PTHR30295:SF9">
    <property type="entry name" value="BACTERIOFERRITIN"/>
    <property type="match status" value="1"/>
</dbReference>
<evidence type="ECO:0000256" key="1">
    <source>
        <dbReference type="ARBA" id="ARBA00008093"/>
    </source>
</evidence>
<comment type="catalytic activity">
    <reaction evidence="8">
        <text>Fe(2+)(in) = Fe(2+)(out)</text>
        <dbReference type="Rhea" id="RHEA:28486"/>
        <dbReference type="ChEBI" id="CHEBI:29033"/>
    </reaction>
</comment>
<dbReference type="InterPro" id="IPR008331">
    <property type="entry name" value="Ferritin_DPS_dom"/>
</dbReference>
<evidence type="ECO:0000256" key="9">
    <source>
        <dbReference type="PIRNR" id="PIRNR002560"/>
    </source>
</evidence>
<evidence type="ECO:0000313" key="13">
    <source>
        <dbReference type="Proteomes" id="UP000662703"/>
    </source>
</evidence>
<keyword evidence="6 9" id="KW-0408">Iron</keyword>
<evidence type="ECO:0000256" key="3">
    <source>
        <dbReference type="ARBA" id="ARBA00022448"/>
    </source>
</evidence>